<dbReference type="Proteomes" id="UP000248168">
    <property type="component" value="Unassembled WGS sequence"/>
</dbReference>
<dbReference type="EMBL" id="OUNR01000022">
    <property type="protein sequence ID" value="SPP66839.1"/>
    <property type="molecule type" value="Genomic_DNA"/>
</dbReference>
<proteinExistence type="predicted"/>
<protein>
    <submittedName>
        <fullName evidence="4">Putative RNA-binding protein RbpA</fullName>
    </submittedName>
</protein>
<dbReference type="InterPro" id="IPR052462">
    <property type="entry name" value="SLIRP/GR-RBP-like"/>
</dbReference>
<dbReference type="Pfam" id="PF00076">
    <property type="entry name" value="RRM_1"/>
    <property type="match status" value="1"/>
</dbReference>
<accession>A0A330LA12</accession>
<organism evidence="4 5">
    <name type="scientific">Nitrospira lenta</name>
    <dbReference type="NCBI Taxonomy" id="1436998"/>
    <lineage>
        <taxon>Bacteria</taxon>
        <taxon>Pseudomonadati</taxon>
        <taxon>Nitrospirota</taxon>
        <taxon>Nitrospiria</taxon>
        <taxon>Nitrospirales</taxon>
        <taxon>Nitrospiraceae</taxon>
        <taxon>Nitrospira</taxon>
    </lineage>
</organism>
<name>A0A330LA12_9BACT</name>
<feature type="region of interest" description="Disordered" evidence="2">
    <location>
        <begin position="67"/>
        <end position="105"/>
    </location>
</feature>
<dbReference type="PROSITE" id="PS50102">
    <property type="entry name" value="RRM"/>
    <property type="match status" value="1"/>
</dbReference>
<evidence type="ECO:0000256" key="2">
    <source>
        <dbReference type="SAM" id="MobiDB-lite"/>
    </source>
</evidence>
<keyword evidence="5" id="KW-1185">Reference proteome</keyword>
<evidence type="ECO:0000259" key="3">
    <source>
        <dbReference type="PROSITE" id="PS50102"/>
    </source>
</evidence>
<gene>
    <name evidence="4" type="primary">rbpA</name>
    <name evidence="4" type="ORF">NITLEN_90094</name>
</gene>
<dbReference type="RefSeq" id="WP_121990947.1">
    <property type="nucleotide sequence ID" value="NZ_OUNR01000022.1"/>
</dbReference>
<reference evidence="5" key="1">
    <citation type="submission" date="2018-04" db="EMBL/GenBank/DDBJ databases">
        <authorList>
            <person name="Lucker S."/>
            <person name="Sakoula D."/>
        </authorList>
    </citation>
    <scope>NUCLEOTIDE SEQUENCE [LARGE SCALE GENOMIC DNA]</scope>
</reference>
<dbReference type="Gene3D" id="3.30.70.330">
    <property type="match status" value="1"/>
</dbReference>
<dbReference type="InterPro" id="IPR012677">
    <property type="entry name" value="Nucleotide-bd_a/b_plait_sf"/>
</dbReference>
<keyword evidence="1" id="KW-0694">RNA-binding</keyword>
<dbReference type="OrthoDB" id="9798855at2"/>
<dbReference type="SMART" id="SM00360">
    <property type="entry name" value="RRM"/>
    <property type="match status" value="1"/>
</dbReference>
<evidence type="ECO:0000313" key="5">
    <source>
        <dbReference type="Proteomes" id="UP000248168"/>
    </source>
</evidence>
<dbReference type="SUPFAM" id="SSF54928">
    <property type="entry name" value="RNA-binding domain, RBD"/>
    <property type="match status" value="1"/>
</dbReference>
<dbReference type="GO" id="GO:0003723">
    <property type="term" value="F:RNA binding"/>
    <property type="evidence" value="ECO:0007669"/>
    <property type="project" value="UniProtKB-KW"/>
</dbReference>
<dbReference type="InterPro" id="IPR000504">
    <property type="entry name" value="RRM_dom"/>
</dbReference>
<dbReference type="InterPro" id="IPR048289">
    <property type="entry name" value="RRM2_NsCP33-like"/>
</dbReference>
<feature type="domain" description="RRM" evidence="3">
    <location>
        <begin position="3"/>
        <end position="81"/>
    </location>
</feature>
<dbReference type="InParanoid" id="A0A330LA12"/>
<sequence length="105" mass="10795">MGSKLYVGGLPYAATESQLTTLFAAHGTVESARVIADKFTGQSRGFGFVEMSTPEEAKAAITALNGSQMDGRPLTVNEAKPQEPRTGGGGGGGGRFGGGEKRGRF</sequence>
<feature type="compositionally biased region" description="Gly residues" evidence="2">
    <location>
        <begin position="86"/>
        <end position="97"/>
    </location>
</feature>
<dbReference type="PANTHER" id="PTHR48027">
    <property type="entry name" value="HETEROGENEOUS NUCLEAR RIBONUCLEOPROTEIN 87F-RELATED"/>
    <property type="match status" value="1"/>
</dbReference>
<dbReference type="CDD" id="cd21608">
    <property type="entry name" value="RRM2_NsCP33_like"/>
    <property type="match status" value="1"/>
</dbReference>
<evidence type="ECO:0000256" key="1">
    <source>
        <dbReference type="ARBA" id="ARBA00022884"/>
    </source>
</evidence>
<dbReference type="AlphaFoldDB" id="A0A330LA12"/>
<dbReference type="InterPro" id="IPR035979">
    <property type="entry name" value="RBD_domain_sf"/>
</dbReference>
<evidence type="ECO:0000313" key="4">
    <source>
        <dbReference type="EMBL" id="SPP66839.1"/>
    </source>
</evidence>